<feature type="region of interest" description="Disordered" evidence="1">
    <location>
        <begin position="19"/>
        <end position="45"/>
    </location>
</feature>
<dbReference type="RefSeq" id="WP_208847857.1">
    <property type="nucleotide sequence ID" value="NZ_JAGGDJ010000006.1"/>
</dbReference>
<reference evidence="2 3" key="1">
    <citation type="submission" date="2021-03" db="EMBL/GenBank/DDBJ databases">
        <title>Paenibacillus artemisicola MWE-103 whole genome sequence.</title>
        <authorList>
            <person name="Ham Y.J."/>
        </authorList>
    </citation>
    <scope>NUCLEOTIDE SEQUENCE [LARGE SCALE GENOMIC DNA]</scope>
    <source>
        <strain evidence="2 3">MWE-103</strain>
    </source>
</reference>
<gene>
    <name evidence="2" type="ORF">I8J29_12070</name>
</gene>
<accession>A0ABS3W9D9</accession>
<dbReference type="EMBL" id="JAGGDJ010000006">
    <property type="protein sequence ID" value="MBO7744935.1"/>
    <property type="molecule type" value="Genomic_DNA"/>
</dbReference>
<sequence length="45" mass="4837">MERKAWQELTLEILDVSATMGGPNGVFPDKNGKGGNNGHAHENES</sequence>
<evidence type="ECO:0000256" key="1">
    <source>
        <dbReference type="SAM" id="MobiDB-lite"/>
    </source>
</evidence>
<proteinExistence type="predicted"/>
<organism evidence="2 3">
    <name type="scientific">Paenibacillus artemisiicola</name>
    <dbReference type="NCBI Taxonomy" id="1172618"/>
    <lineage>
        <taxon>Bacteria</taxon>
        <taxon>Bacillati</taxon>
        <taxon>Bacillota</taxon>
        <taxon>Bacilli</taxon>
        <taxon>Bacillales</taxon>
        <taxon>Paenibacillaceae</taxon>
        <taxon>Paenibacillus</taxon>
    </lineage>
</organism>
<dbReference type="InterPro" id="IPR049825">
    <property type="entry name" value="Lasso_PadeA-like"/>
</dbReference>
<evidence type="ECO:0000313" key="2">
    <source>
        <dbReference type="EMBL" id="MBO7744935.1"/>
    </source>
</evidence>
<comment type="caution">
    <text evidence="2">The sequence shown here is derived from an EMBL/GenBank/DDBJ whole genome shotgun (WGS) entry which is preliminary data.</text>
</comment>
<keyword evidence="3" id="KW-1185">Reference proteome</keyword>
<dbReference type="NCBIfam" id="NF033524">
    <property type="entry name" value="lasso_PadeA_fam"/>
    <property type="match status" value="1"/>
</dbReference>
<protein>
    <submittedName>
        <fullName evidence="2">Paeninodin family lasso peptide</fullName>
    </submittedName>
</protein>
<dbReference type="Proteomes" id="UP000670947">
    <property type="component" value="Unassembled WGS sequence"/>
</dbReference>
<evidence type="ECO:0000313" key="3">
    <source>
        <dbReference type="Proteomes" id="UP000670947"/>
    </source>
</evidence>
<name>A0ABS3W9D9_9BACL</name>